<dbReference type="PROSITE" id="PS50887">
    <property type="entry name" value="GGDEF"/>
    <property type="match status" value="1"/>
</dbReference>
<organism evidence="5 6">
    <name type="scientific">Pseudoluteimonas lycopersici</name>
    <dbReference type="NCBI Taxonomy" id="1324796"/>
    <lineage>
        <taxon>Bacteria</taxon>
        <taxon>Pseudomonadati</taxon>
        <taxon>Pseudomonadota</taxon>
        <taxon>Gammaproteobacteria</taxon>
        <taxon>Lysobacterales</taxon>
        <taxon>Lysobacteraceae</taxon>
        <taxon>Pseudoluteimonas</taxon>
    </lineage>
</organism>
<dbReference type="EC" id="2.7.7.65" evidence="1"/>
<dbReference type="CDD" id="cd01949">
    <property type="entry name" value="GGDEF"/>
    <property type="match status" value="1"/>
</dbReference>
<evidence type="ECO:0000259" key="4">
    <source>
        <dbReference type="PROSITE" id="PS50887"/>
    </source>
</evidence>
<dbReference type="EMBL" id="CP041742">
    <property type="protein sequence ID" value="QDQ73594.1"/>
    <property type="molecule type" value="Genomic_DNA"/>
</dbReference>
<feature type="transmembrane region" description="Helical" evidence="3">
    <location>
        <begin position="196"/>
        <end position="215"/>
    </location>
</feature>
<evidence type="ECO:0000313" key="6">
    <source>
        <dbReference type="Proteomes" id="UP000315891"/>
    </source>
</evidence>
<dbReference type="NCBIfam" id="TIGR00254">
    <property type="entry name" value="GGDEF"/>
    <property type="match status" value="1"/>
</dbReference>
<dbReference type="SMART" id="SM00267">
    <property type="entry name" value="GGDEF"/>
    <property type="match status" value="1"/>
</dbReference>
<gene>
    <name evidence="5" type="ORF">FNZ56_06765</name>
</gene>
<evidence type="ECO:0000256" key="3">
    <source>
        <dbReference type="SAM" id="Phobius"/>
    </source>
</evidence>
<reference evidence="5 6" key="1">
    <citation type="submission" date="2019-07" db="EMBL/GenBank/DDBJ databases">
        <title>Lysobacter weifangensis sp. nov., isolated from bensulfuron-methyl contaminated farmland soil.</title>
        <authorList>
            <person name="Zhao H."/>
        </authorList>
    </citation>
    <scope>NUCLEOTIDE SEQUENCE [LARGE SCALE GENOMIC DNA]</scope>
    <source>
        <strain evidence="5 6">CC-Bw-6</strain>
    </source>
</reference>
<keyword evidence="6" id="KW-1185">Reference proteome</keyword>
<evidence type="ECO:0000313" key="5">
    <source>
        <dbReference type="EMBL" id="QDQ73594.1"/>
    </source>
</evidence>
<accession>A0A516V4Z0</accession>
<dbReference type="Proteomes" id="UP000315891">
    <property type="component" value="Chromosome"/>
</dbReference>
<dbReference type="OrthoDB" id="9803824at2"/>
<evidence type="ECO:0000256" key="2">
    <source>
        <dbReference type="ARBA" id="ARBA00034247"/>
    </source>
</evidence>
<keyword evidence="3" id="KW-1133">Transmembrane helix</keyword>
<dbReference type="Gene3D" id="3.30.70.270">
    <property type="match status" value="1"/>
</dbReference>
<name>A0A516V4Z0_9GAMM</name>
<feature type="transmembrane region" description="Helical" evidence="3">
    <location>
        <begin position="106"/>
        <end position="125"/>
    </location>
</feature>
<keyword evidence="3" id="KW-0472">Membrane</keyword>
<comment type="catalytic activity">
    <reaction evidence="2">
        <text>2 GTP = 3',3'-c-di-GMP + 2 diphosphate</text>
        <dbReference type="Rhea" id="RHEA:24898"/>
        <dbReference type="ChEBI" id="CHEBI:33019"/>
        <dbReference type="ChEBI" id="CHEBI:37565"/>
        <dbReference type="ChEBI" id="CHEBI:58805"/>
        <dbReference type="EC" id="2.7.7.65"/>
    </reaction>
</comment>
<feature type="domain" description="GGDEF" evidence="4">
    <location>
        <begin position="254"/>
        <end position="388"/>
    </location>
</feature>
<dbReference type="InterPro" id="IPR043128">
    <property type="entry name" value="Rev_trsase/Diguanyl_cyclase"/>
</dbReference>
<protein>
    <recommendedName>
        <fullName evidence="1">diguanylate cyclase</fullName>
        <ecNumber evidence="1">2.7.7.65</ecNumber>
    </recommendedName>
</protein>
<dbReference type="PANTHER" id="PTHR45138">
    <property type="entry name" value="REGULATORY COMPONENTS OF SENSORY TRANSDUCTION SYSTEM"/>
    <property type="match status" value="1"/>
</dbReference>
<sequence>MLAAGDTGRAMGLRGTFLWLKDLVGALLARPDELMLELGAGGELLVARLRALLSVTALLLPIASAMSGGSTSETIVGLGAVVFINICAQIWLALANRPRTYPWLPYATTTYDVTTTTGVLALLALGDPVSGVNSLIVWCFYLISIAMTALRNDGRLTLYAGALAIVEYGLLAWAILASHPQPLSSPDYGIASAGSQVERLVLLGMMTMLTSVIVYRMQRLVELSGNDGLTGLPNRSWLLQRMPRIFDKVRDGGGSLTLALIDLDHFKRVNDDIGHLAANRTLRQVAALMSDALGPGERLVRIGGQEFVALLHCPIGSAWERIDRLRRAMSEQVFLGERGTPGPRLTFSAGIATWPQDGNNLSLLLRSADRRLQVGKRDGRNRVIARDV</sequence>
<dbReference type="Pfam" id="PF00990">
    <property type="entry name" value="GGDEF"/>
    <property type="match status" value="1"/>
</dbReference>
<dbReference type="InterPro" id="IPR029787">
    <property type="entry name" value="Nucleotide_cyclase"/>
</dbReference>
<feature type="transmembrane region" description="Helical" evidence="3">
    <location>
        <begin position="131"/>
        <end position="150"/>
    </location>
</feature>
<proteinExistence type="predicted"/>
<dbReference type="SUPFAM" id="SSF55073">
    <property type="entry name" value="Nucleotide cyclase"/>
    <property type="match status" value="1"/>
</dbReference>
<evidence type="ECO:0000256" key="1">
    <source>
        <dbReference type="ARBA" id="ARBA00012528"/>
    </source>
</evidence>
<dbReference type="PANTHER" id="PTHR45138:SF9">
    <property type="entry name" value="DIGUANYLATE CYCLASE DGCM-RELATED"/>
    <property type="match status" value="1"/>
</dbReference>
<dbReference type="InterPro" id="IPR050469">
    <property type="entry name" value="Diguanylate_Cyclase"/>
</dbReference>
<feature type="transmembrane region" description="Helical" evidence="3">
    <location>
        <begin position="75"/>
        <end position="94"/>
    </location>
</feature>
<keyword evidence="3" id="KW-0812">Transmembrane</keyword>
<dbReference type="InterPro" id="IPR000160">
    <property type="entry name" value="GGDEF_dom"/>
</dbReference>
<dbReference type="AlphaFoldDB" id="A0A516V4Z0"/>
<feature type="transmembrane region" description="Helical" evidence="3">
    <location>
        <begin position="157"/>
        <end position="176"/>
    </location>
</feature>
<dbReference type="GO" id="GO:0052621">
    <property type="term" value="F:diguanylate cyclase activity"/>
    <property type="evidence" value="ECO:0007669"/>
    <property type="project" value="UniProtKB-EC"/>
</dbReference>